<name>A0A7S4LQ50_9EUGL</name>
<dbReference type="AlphaFoldDB" id="A0A7S4LQ50"/>
<organism evidence="3">
    <name type="scientific">Eutreptiella gymnastica</name>
    <dbReference type="NCBI Taxonomy" id="73025"/>
    <lineage>
        <taxon>Eukaryota</taxon>
        <taxon>Discoba</taxon>
        <taxon>Euglenozoa</taxon>
        <taxon>Euglenida</taxon>
        <taxon>Spirocuta</taxon>
        <taxon>Euglenophyceae</taxon>
        <taxon>Eutreptiales</taxon>
        <taxon>Eutreptiaceae</taxon>
        <taxon>Eutreptiella</taxon>
    </lineage>
</organism>
<dbReference type="EMBL" id="HBJA01153336">
    <property type="protein sequence ID" value="CAE0843709.1"/>
    <property type="molecule type" value="Transcribed_RNA"/>
</dbReference>
<gene>
    <name evidence="3" type="ORF">EGYM00163_LOCUS52415</name>
</gene>
<sequence>MADEEDIGEEVGELDSKGEEEKRGAAIAALLQKSSTRLSESRGVLEFLPEINESCVDKAALKALVDGEAIGLIFSAMKTHCDNPQVLVAGCKALVFKGLKYQYNAPASQQVLGSGGVATIMAAIKRFPDDRDLQVAAIVALSHVVAGPENREALMRQGGVEVILDSVSRHNIRTSLPF</sequence>
<protein>
    <recommendedName>
        <fullName evidence="4">Armadillo repeat-containing protein 8</fullName>
    </recommendedName>
</protein>
<dbReference type="SUPFAM" id="SSF48371">
    <property type="entry name" value="ARM repeat"/>
    <property type="match status" value="1"/>
</dbReference>
<feature type="repeat" description="ARM" evidence="1">
    <location>
        <begin position="115"/>
        <end position="159"/>
    </location>
</feature>
<dbReference type="PROSITE" id="PS50176">
    <property type="entry name" value="ARM_REPEAT"/>
    <property type="match status" value="1"/>
</dbReference>
<evidence type="ECO:0008006" key="4">
    <source>
        <dbReference type="Google" id="ProtNLM"/>
    </source>
</evidence>
<proteinExistence type="predicted"/>
<feature type="compositionally biased region" description="Acidic residues" evidence="2">
    <location>
        <begin position="1"/>
        <end position="13"/>
    </location>
</feature>
<evidence type="ECO:0000256" key="1">
    <source>
        <dbReference type="PROSITE-ProRule" id="PRU00259"/>
    </source>
</evidence>
<evidence type="ECO:0000313" key="3">
    <source>
        <dbReference type="EMBL" id="CAE0843709.1"/>
    </source>
</evidence>
<feature type="region of interest" description="Disordered" evidence="2">
    <location>
        <begin position="1"/>
        <end position="21"/>
    </location>
</feature>
<evidence type="ECO:0000256" key="2">
    <source>
        <dbReference type="SAM" id="MobiDB-lite"/>
    </source>
</evidence>
<reference evidence="3" key="1">
    <citation type="submission" date="2021-01" db="EMBL/GenBank/DDBJ databases">
        <authorList>
            <person name="Corre E."/>
            <person name="Pelletier E."/>
            <person name="Niang G."/>
            <person name="Scheremetjew M."/>
            <person name="Finn R."/>
            <person name="Kale V."/>
            <person name="Holt S."/>
            <person name="Cochrane G."/>
            <person name="Meng A."/>
            <person name="Brown T."/>
            <person name="Cohen L."/>
        </authorList>
    </citation>
    <scope>NUCLEOTIDE SEQUENCE</scope>
    <source>
        <strain evidence="3">CCMP1594</strain>
    </source>
</reference>
<dbReference type="InterPro" id="IPR016024">
    <property type="entry name" value="ARM-type_fold"/>
</dbReference>
<accession>A0A7S4LQ50</accession>
<dbReference type="InterPro" id="IPR000225">
    <property type="entry name" value="Armadillo"/>
</dbReference>
<dbReference type="InterPro" id="IPR011989">
    <property type="entry name" value="ARM-like"/>
</dbReference>
<dbReference type="Gene3D" id="1.25.10.10">
    <property type="entry name" value="Leucine-rich Repeat Variant"/>
    <property type="match status" value="1"/>
</dbReference>